<dbReference type="InterPro" id="IPR007318">
    <property type="entry name" value="Phopholipid_MeTrfase"/>
</dbReference>
<keyword evidence="6" id="KW-0489">Methyltransferase</keyword>
<reference evidence="6 7" key="1">
    <citation type="journal article" date="2015" name="Genome Announc.">
        <title>Genome Assemblies of Three Soil-Associated Devosia species: D. insulae, D. limi, and D. soli.</title>
        <authorList>
            <person name="Hassan Y.I."/>
            <person name="Lepp D."/>
            <person name="Zhou T."/>
        </authorList>
    </citation>
    <scope>NUCLEOTIDE SEQUENCE [LARGE SCALE GENOMIC DNA]</scope>
    <source>
        <strain evidence="6 7">DS-56</strain>
    </source>
</reference>
<gene>
    <name evidence="6" type="ORF">VW23_013400</name>
</gene>
<keyword evidence="4 5" id="KW-0472">Membrane</keyword>
<feature type="transmembrane region" description="Helical" evidence="5">
    <location>
        <begin position="12"/>
        <end position="33"/>
    </location>
</feature>
<evidence type="ECO:0000256" key="4">
    <source>
        <dbReference type="ARBA" id="ARBA00023136"/>
    </source>
</evidence>
<evidence type="ECO:0000313" key="7">
    <source>
        <dbReference type="Proteomes" id="UP000095463"/>
    </source>
</evidence>
<evidence type="ECO:0000256" key="5">
    <source>
        <dbReference type="SAM" id="Phobius"/>
    </source>
</evidence>
<sequence>MSGIGDRIAPITGSVIFLFVAPGVVAGLIPYWISGWQVGPPLGGIEPVRWAGILLLLLGGVLLAETFTHFALQGRGTPAPVYPTETLVVTGSYRFVRNPMYVAVVSLILGQALLFGSLPVLAYGAVIWLTVHLFVISYEEPTLSRSFGAQYEHYRANVRRWIPRLTPWTPGE</sequence>
<dbReference type="Proteomes" id="UP000095463">
    <property type="component" value="Unassembled WGS sequence"/>
</dbReference>
<protein>
    <submittedName>
        <fullName evidence="6">Isoprenylcysteine carboxyl methyltransferase</fullName>
    </submittedName>
</protein>
<dbReference type="GO" id="GO:0012505">
    <property type="term" value="C:endomembrane system"/>
    <property type="evidence" value="ECO:0007669"/>
    <property type="project" value="UniProtKB-SubCell"/>
</dbReference>
<dbReference type="OrthoDB" id="9811969at2"/>
<dbReference type="Gene3D" id="1.20.120.1630">
    <property type="match status" value="1"/>
</dbReference>
<proteinExistence type="predicted"/>
<keyword evidence="3 5" id="KW-1133">Transmembrane helix</keyword>
<feature type="transmembrane region" description="Helical" evidence="5">
    <location>
        <begin position="53"/>
        <end position="74"/>
    </location>
</feature>
<keyword evidence="2 5" id="KW-0812">Transmembrane</keyword>
<comment type="subcellular location">
    <subcellularLocation>
        <location evidence="1">Endomembrane system</location>
        <topology evidence="1">Multi-pass membrane protein</topology>
    </subcellularLocation>
</comment>
<dbReference type="GO" id="GO:0032259">
    <property type="term" value="P:methylation"/>
    <property type="evidence" value="ECO:0007669"/>
    <property type="project" value="UniProtKB-KW"/>
</dbReference>
<accession>A0A1E5XTW1</accession>
<dbReference type="Pfam" id="PF04191">
    <property type="entry name" value="PEMT"/>
    <property type="match status" value="1"/>
</dbReference>
<dbReference type="EMBL" id="LAJE02000097">
    <property type="protein sequence ID" value="OEO32037.1"/>
    <property type="molecule type" value="Genomic_DNA"/>
</dbReference>
<name>A0A1E5XTW1_9HYPH</name>
<evidence type="ECO:0000256" key="1">
    <source>
        <dbReference type="ARBA" id="ARBA00004127"/>
    </source>
</evidence>
<feature type="transmembrane region" description="Helical" evidence="5">
    <location>
        <begin position="95"/>
        <end position="114"/>
    </location>
</feature>
<keyword evidence="6" id="KW-0808">Transferase</keyword>
<evidence type="ECO:0000313" key="6">
    <source>
        <dbReference type="EMBL" id="OEO32037.1"/>
    </source>
</evidence>
<evidence type="ECO:0000256" key="3">
    <source>
        <dbReference type="ARBA" id="ARBA00022989"/>
    </source>
</evidence>
<dbReference type="RefSeq" id="WP_069908794.1">
    <property type="nucleotide sequence ID" value="NZ_LAJE02000097.1"/>
</dbReference>
<dbReference type="PANTHER" id="PTHR12714:SF24">
    <property type="entry name" value="SLR1182 PROTEIN"/>
    <property type="match status" value="1"/>
</dbReference>
<dbReference type="GO" id="GO:0008168">
    <property type="term" value="F:methyltransferase activity"/>
    <property type="evidence" value="ECO:0007669"/>
    <property type="project" value="UniProtKB-KW"/>
</dbReference>
<evidence type="ECO:0000256" key="2">
    <source>
        <dbReference type="ARBA" id="ARBA00022692"/>
    </source>
</evidence>
<dbReference type="PANTHER" id="PTHR12714">
    <property type="entry name" value="PROTEIN-S ISOPRENYLCYSTEINE O-METHYLTRANSFERASE"/>
    <property type="match status" value="1"/>
</dbReference>
<organism evidence="6 7">
    <name type="scientific">Devosia insulae DS-56</name>
    <dbReference type="NCBI Taxonomy" id="1116389"/>
    <lineage>
        <taxon>Bacteria</taxon>
        <taxon>Pseudomonadati</taxon>
        <taxon>Pseudomonadota</taxon>
        <taxon>Alphaproteobacteria</taxon>
        <taxon>Hyphomicrobiales</taxon>
        <taxon>Devosiaceae</taxon>
        <taxon>Devosia</taxon>
    </lineage>
</organism>
<comment type="caution">
    <text evidence="6">The sequence shown here is derived from an EMBL/GenBank/DDBJ whole genome shotgun (WGS) entry which is preliminary data.</text>
</comment>
<keyword evidence="7" id="KW-1185">Reference proteome</keyword>
<dbReference type="AlphaFoldDB" id="A0A1E5XTW1"/>